<dbReference type="PROSITE" id="PS51755">
    <property type="entry name" value="OMPR_PHOB"/>
    <property type="match status" value="1"/>
</dbReference>
<dbReference type="GO" id="GO:0003677">
    <property type="term" value="F:DNA binding"/>
    <property type="evidence" value="ECO:0007669"/>
    <property type="project" value="UniProtKB-UniRule"/>
</dbReference>
<dbReference type="GO" id="GO:0006355">
    <property type="term" value="P:regulation of DNA-templated transcription"/>
    <property type="evidence" value="ECO:0007669"/>
    <property type="project" value="InterPro"/>
</dbReference>
<dbReference type="SUPFAM" id="SSF46894">
    <property type="entry name" value="C-terminal effector domain of the bipartite response regulators"/>
    <property type="match status" value="1"/>
</dbReference>
<dbReference type="Gene3D" id="1.25.40.10">
    <property type="entry name" value="Tetratricopeptide repeat domain"/>
    <property type="match status" value="1"/>
</dbReference>
<dbReference type="RefSeq" id="WP_353070125.1">
    <property type="nucleotide sequence ID" value="NZ_CP132932.1"/>
</dbReference>
<feature type="domain" description="OmpR/PhoB-type" evidence="3">
    <location>
        <begin position="12"/>
        <end position="108"/>
    </location>
</feature>
<dbReference type="EMBL" id="CP132932">
    <property type="protein sequence ID" value="XCB28250.1"/>
    <property type="molecule type" value="Genomic_DNA"/>
</dbReference>
<reference evidence="4" key="2">
    <citation type="journal article" date="2024" name="Environ. Microbiol.">
        <title>Genome analysis and description of Tunturibacter gen. nov. expands the diversity of Terriglobia in tundra soils.</title>
        <authorList>
            <person name="Messyasz A."/>
            <person name="Mannisto M.K."/>
            <person name="Kerkhof L.J."/>
            <person name="Haggblom M.M."/>
        </authorList>
    </citation>
    <scope>NUCLEOTIDE SEQUENCE</scope>
    <source>
        <strain evidence="4">M8UP23</strain>
    </source>
</reference>
<dbReference type="InterPro" id="IPR001867">
    <property type="entry name" value="OmpR/PhoB-type_DNA-bd"/>
</dbReference>
<evidence type="ECO:0000256" key="2">
    <source>
        <dbReference type="PROSITE-ProRule" id="PRU01091"/>
    </source>
</evidence>
<keyword evidence="1 2" id="KW-0238">DNA-binding</keyword>
<dbReference type="KEGG" id="temp:RBB75_07990"/>
<dbReference type="SUPFAM" id="SSF48452">
    <property type="entry name" value="TPR-like"/>
    <property type="match status" value="1"/>
</dbReference>
<dbReference type="InterPro" id="IPR036388">
    <property type="entry name" value="WH-like_DNA-bd_sf"/>
</dbReference>
<feature type="DNA-binding region" description="OmpR/PhoB-type" evidence="2">
    <location>
        <begin position="12"/>
        <end position="108"/>
    </location>
</feature>
<dbReference type="InterPro" id="IPR016032">
    <property type="entry name" value="Sig_transdc_resp-reg_C-effctor"/>
</dbReference>
<name>A0AAU7ZHQ5_9BACT</name>
<dbReference type="CDD" id="cd00383">
    <property type="entry name" value="trans_reg_C"/>
    <property type="match status" value="1"/>
</dbReference>
<protein>
    <submittedName>
        <fullName evidence="4">Winged helix-turn-helix domain-containing protein</fullName>
    </submittedName>
</protein>
<gene>
    <name evidence="4" type="ORF">RBB75_07990</name>
</gene>
<organism evidence="4">
    <name type="scientific">Tunturiibacter empetritectus</name>
    <dbReference type="NCBI Taxonomy" id="3069691"/>
    <lineage>
        <taxon>Bacteria</taxon>
        <taxon>Pseudomonadati</taxon>
        <taxon>Acidobacteriota</taxon>
        <taxon>Terriglobia</taxon>
        <taxon>Terriglobales</taxon>
        <taxon>Acidobacteriaceae</taxon>
        <taxon>Tunturiibacter</taxon>
    </lineage>
</organism>
<proteinExistence type="predicted"/>
<dbReference type="SMART" id="SM00862">
    <property type="entry name" value="Trans_reg_C"/>
    <property type="match status" value="1"/>
</dbReference>
<evidence type="ECO:0000256" key="1">
    <source>
        <dbReference type="ARBA" id="ARBA00023125"/>
    </source>
</evidence>
<evidence type="ECO:0000259" key="3">
    <source>
        <dbReference type="PROSITE" id="PS51755"/>
    </source>
</evidence>
<dbReference type="AlphaFoldDB" id="A0AAU7ZHQ5"/>
<dbReference type="InterPro" id="IPR011990">
    <property type="entry name" value="TPR-like_helical_dom_sf"/>
</dbReference>
<dbReference type="Pfam" id="PF00486">
    <property type="entry name" value="Trans_reg_C"/>
    <property type="match status" value="1"/>
</dbReference>
<dbReference type="PANTHER" id="PTHR12558">
    <property type="entry name" value="CELL DIVISION CYCLE 16,23,27"/>
    <property type="match status" value="1"/>
</dbReference>
<dbReference type="PANTHER" id="PTHR12558:SF33">
    <property type="entry name" value="BLL7664 PROTEIN"/>
    <property type="match status" value="1"/>
</dbReference>
<evidence type="ECO:0000313" key="4">
    <source>
        <dbReference type="EMBL" id="XCB28250.1"/>
    </source>
</evidence>
<dbReference type="GO" id="GO:0000160">
    <property type="term" value="P:phosphorelay signal transduction system"/>
    <property type="evidence" value="ECO:0007669"/>
    <property type="project" value="InterPro"/>
</dbReference>
<sequence length="610" mass="66980">MFLNIGERAVSDGIWKMDGMELDRRSFSLRRDGTIVRLDPKPLELLFLLVESRGGVVSHDEALRRVWGDGVFVNGEAALYTAVKKIRQALGDATLIETVTGRGYRLRMPVAPKSEGGRPDITRHAQEGQRLAILPLLNLSNDPEQDYFSDGLTEELISAVSRLLRGQMAVIARTSVMRYRNVSKPVEEIAHELKVDYLVEGSVKRDSERVRVTVQLLRSIDGTALWSENFERVVGDALAMQSEIALATATAIGIQIAPHAAASIHTGRAGPINAEVHDRYLRARHLLSQRTKPAIQAAMRYLREALAIDPVFAPAMASLAFCYAVLPITSLLRPHDCFPAAQHLASDALSLDASQTDAHIALGLVDFWYRRDWNAARHHFLHASTLNPGDSAPPMFLAHLHSILGEHEQALTTLGSALILDPISPIVRTHHGHFLYNAGRSMEALRPLEQVLEMAPQFWVAHLMRGKALATPDHVPGQIPGLSATSGEAISSFQVSERFAMGNSEPLAFRIHTLAAMGRNGEADEAFRTMLEMHSSTPSPPLHRGLAAMAVGAHSTALEMIEEAFGENDVRLVFLLVESRWNGLGESTYADALERANLVMPSSEVPSRVL</sequence>
<reference evidence="4" key="1">
    <citation type="submission" date="2023-08" db="EMBL/GenBank/DDBJ databases">
        <authorList>
            <person name="Messyasz A."/>
            <person name="Mannisto M.K."/>
            <person name="Kerkhof L.J."/>
            <person name="Haggblom M."/>
        </authorList>
    </citation>
    <scope>NUCLEOTIDE SEQUENCE</scope>
    <source>
        <strain evidence="4">M8UP23</strain>
    </source>
</reference>
<accession>A0AAU7ZHQ5</accession>
<dbReference type="Gene3D" id="1.10.10.10">
    <property type="entry name" value="Winged helix-like DNA-binding domain superfamily/Winged helix DNA-binding domain"/>
    <property type="match status" value="1"/>
</dbReference>